<dbReference type="AlphaFoldDB" id="A0A0V0HQ87"/>
<sequence>MAYYEMKIMTKHIDNQEFNLSICLFLFWQARRHLLHTLIYNLSTYITNSHIYNTLWLFLILSQIQDYIKLKKNKIS</sequence>
<dbReference type="EMBL" id="GEDG01016508">
    <property type="protein sequence ID" value="JAP22495.1"/>
    <property type="molecule type" value="Transcribed_RNA"/>
</dbReference>
<keyword evidence="1" id="KW-0472">Membrane</keyword>
<keyword evidence="1" id="KW-1133">Transmembrane helix</keyword>
<protein>
    <submittedName>
        <fullName evidence="2">Putative ovule protein</fullName>
    </submittedName>
</protein>
<organism evidence="2">
    <name type="scientific">Solanum chacoense</name>
    <name type="common">Chaco potato</name>
    <dbReference type="NCBI Taxonomy" id="4108"/>
    <lineage>
        <taxon>Eukaryota</taxon>
        <taxon>Viridiplantae</taxon>
        <taxon>Streptophyta</taxon>
        <taxon>Embryophyta</taxon>
        <taxon>Tracheophyta</taxon>
        <taxon>Spermatophyta</taxon>
        <taxon>Magnoliopsida</taxon>
        <taxon>eudicotyledons</taxon>
        <taxon>Gunneridae</taxon>
        <taxon>Pentapetalae</taxon>
        <taxon>asterids</taxon>
        <taxon>lamiids</taxon>
        <taxon>Solanales</taxon>
        <taxon>Solanaceae</taxon>
        <taxon>Solanoideae</taxon>
        <taxon>Solaneae</taxon>
        <taxon>Solanum</taxon>
    </lineage>
</organism>
<keyword evidence="1" id="KW-0812">Transmembrane</keyword>
<reference evidence="2" key="1">
    <citation type="submission" date="2015-12" db="EMBL/GenBank/DDBJ databases">
        <title>Gene expression during late stages of embryo sac development: a critical building block for successful pollen-pistil interactions.</title>
        <authorList>
            <person name="Liu Y."/>
            <person name="Joly V."/>
            <person name="Sabar M."/>
            <person name="Matton D.P."/>
        </authorList>
    </citation>
    <scope>NUCLEOTIDE SEQUENCE</scope>
</reference>
<accession>A0A0V0HQ87</accession>
<proteinExistence type="predicted"/>
<feature type="transmembrane region" description="Helical" evidence="1">
    <location>
        <begin position="42"/>
        <end position="62"/>
    </location>
</feature>
<name>A0A0V0HQ87_SOLCH</name>
<evidence type="ECO:0000313" key="2">
    <source>
        <dbReference type="EMBL" id="JAP22495.1"/>
    </source>
</evidence>
<evidence type="ECO:0000256" key="1">
    <source>
        <dbReference type="SAM" id="Phobius"/>
    </source>
</evidence>